<evidence type="ECO:0008006" key="5">
    <source>
        <dbReference type="Google" id="ProtNLM"/>
    </source>
</evidence>
<reference evidence="4" key="1">
    <citation type="submission" date="2024-01" db="EMBL/GenBank/DDBJ databases">
        <title>Roseobacter fucihabitans sp. nov., isolated from the brown alga Fucus spiralis.</title>
        <authorList>
            <person name="Hahnke S."/>
            <person name="Berger M."/>
            <person name="Schlingloff A."/>
            <person name="Athale I."/>
            <person name="Neumann-Schaal M."/>
            <person name="Adenaya A."/>
            <person name="Poehlein A."/>
            <person name="Daniel R."/>
            <person name="Pertersen J."/>
            <person name="Brinkhoff T."/>
        </authorList>
    </citation>
    <scope>NUCLEOTIDE SEQUENCE [LARGE SCALE GENOMIC DNA]</scope>
    <source>
        <strain evidence="4">B14</strain>
    </source>
</reference>
<protein>
    <recommendedName>
        <fullName evidence="5">Carboxymuconolactone decarboxylase-like domain-containing protein</fullName>
    </recommendedName>
</protein>
<dbReference type="SUPFAM" id="SSF69118">
    <property type="entry name" value="AhpD-like"/>
    <property type="match status" value="1"/>
</dbReference>
<dbReference type="InterPro" id="IPR010753">
    <property type="entry name" value="DUF1330"/>
</dbReference>
<keyword evidence="4" id="KW-1185">Reference proteome</keyword>
<sequence length="235" mass="26217">MPKAYWIAFVTVTDAQAYAGYQQHAPEAFAKHGAKFLVRGGSAETLEGEEWQRHVVIAFDSKAQALACYNSPEYRHAREKRNGACQANIVIVDEYAASQAILPAKDSKTMDTFDEDLFLKGLGHRKATLGREYVEKNLAAADDFTRPFQEAMTAWCWGFGWGDDVIDAKTRSMMNLSMIGALGKMQEWELHCRGAINNGVTKEEIRAIIHVIAIYCGVPQGLECFRAARKVFDEG</sequence>
<dbReference type="Gene3D" id="3.30.70.100">
    <property type="match status" value="1"/>
</dbReference>
<dbReference type="Pfam" id="PF02627">
    <property type="entry name" value="CMD"/>
    <property type="match status" value="1"/>
</dbReference>
<dbReference type="PANTHER" id="PTHR33570:SF2">
    <property type="entry name" value="CARBOXYMUCONOLACTONE DECARBOXYLASE-LIKE DOMAIN-CONTAINING PROTEIN"/>
    <property type="match status" value="1"/>
</dbReference>
<proteinExistence type="predicted"/>
<dbReference type="Pfam" id="PF07045">
    <property type="entry name" value="DUF1330"/>
    <property type="match status" value="1"/>
</dbReference>
<dbReference type="SUPFAM" id="SSF54909">
    <property type="entry name" value="Dimeric alpha+beta barrel"/>
    <property type="match status" value="1"/>
</dbReference>
<dbReference type="EMBL" id="CP143423">
    <property type="protein sequence ID" value="WVX49652.1"/>
    <property type="molecule type" value="Genomic_DNA"/>
</dbReference>
<dbReference type="Proteomes" id="UP001318682">
    <property type="component" value="Chromosome"/>
</dbReference>
<evidence type="ECO:0000259" key="1">
    <source>
        <dbReference type="Pfam" id="PF02627"/>
    </source>
</evidence>
<accession>A0ABZ2BUQ7</accession>
<evidence type="ECO:0000313" key="4">
    <source>
        <dbReference type="Proteomes" id="UP001318682"/>
    </source>
</evidence>
<dbReference type="InterPro" id="IPR029032">
    <property type="entry name" value="AhpD-like"/>
</dbReference>
<dbReference type="PANTHER" id="PTHR33570">
    <property type="entry name" value="4-CARBOXYMUCONOLACTONE DECARBOXYLASE FAMILY PROTEIN"/>
    <property type="match status" value="1"/>
</dbReference>
<gene>
    <name evidence="3" type="ORF">ROLI_027470</name>
</gene>
<feature type="domain" description="Carboxymuconolactone decarboxylase-like" evidence="1">
    <location>
        <begin position="148"/>
        <end position="229"/>
    </location>
</feature>
<dbReference type="Gene3D" id="1.20.1290.10">
    <property type="entry name" value="AhpD-like"/>
    <property type="match status" value="1"/>
</dbReference>
<dbReference type="InterPro" id="IPR052512">
    <property type="entry name" value="4CMD/NDH-1_regulator"/>
</dbReference>
<organism evidence="3 4">
    <name type="scientific">Roseobacter fucihabitans</name>
    <dbReference type="NCBI Taxonomy" id="1537242"/>
    <lineage>
        <taxon>Bacteria</taxon>
        <taxon>Pseudomonadati</taxon>
        <taxon>Pseudomonadota</taxon>
        <taxon>Alphaproteobacteria</taxon>
        <taxon>Rhodobacterales</taxon>
        <taxon>Roseobacteraceae</taxon>
        <taxon>Roseobacter</taxon>
    </lineage>
</organism>
<feature type="domain" description="DUF1330" evidence="2">
    <location>
        <begin position="3"/>
        <end position="94"/>
    </location>
</feature>
<evidence type="ECO:0000313" key="3">
    <source>
        <dbReference type="EMBL" id="WVX49652.1"/>
    </source>
</evidence>
<name>A0ABZ2BUQ7_9RHOB</name>
<dbReference type="InterPro" id="IPR011008">
    <property type="entry name" value="Dimeric_a/b-barrel"/>
</dbReference>
<evidence type="ECO:0000259" key="2">
    <source>
        <dbReference type="Pfam" id="PF07045"/>
    </source>
</evidence>
<dbReference type="InterPro" id="IPR003779">
    <property type="entry name" value="CMD-like"/>
</dbReference>